<evidence type="ECO:0008006" key="3">
    <source>
        <dbReference type="Google" id="ProtNLM"/>
    </source>
</evidence>
<accession>D5WEY2</accession>
<dbReference type="KEGG" id="bge:BC1002_3242"/>
<dbReference type="HOGENOM" id="CLU_879043_0_0_4"/>
<reference evidence="2" key="1">
    <citation type="submission" date="2010-04" db="EMBL/GenBank/DDBJ databases">
        <title>Complete sequence of chromosome 2 of Burkholderia sp. CCGE1002.</title>
        <authorList>
            <consortium name="US DOE Joint Genome Institute"/>
            <person name="Lucas S."/>
            <person name="Copeland A."/>
            <person name="Lapidus A."/>
            <person name="Cheng J.-F."/>
            <person name="Bruce D."/>
            <person name="Goodwin L."/>
            <person name="Pitluck S."/>
            <person name="Chertkov O."/>
            <person name="Detter J.C."/>
            <person name="Han C."/>
            <person name="Tapia R."/>
            <person name="Land M."/>
            <person name="Hauser L."/>
            <person name="Kyrpides N."/>
            <person name="Ovchinnikova G."/>
            <person name="Martinez-Romero E."/>
            <person name="Hernandez M.A.R."/>
            <person name="Tiedje J.M."/>
            <person name="Woyke T."/>
        </authorList>
    </citation>
    <scope>NUCLEOTIDE SEQUENCE [LARGE SCALE GENOMIC DNA]</scope>
    <source>
        <strain evidence="2">CCGE1002</strain>
    </source>
</reference>
<evidence type="ECO:0000313" key="1">
    <source>
        <dbReference type="EMBL" id="ADG17287.1"/>
    </source>
</evidence>
<dbReference type="AlphaFoldDB" id="D5WEY2"/>
<dbReference type="GeneID" id="301098392"/>
<dbReference type="eggNOG" id="ENOG50342WA">
    <property type="taxonomic scope" value="Bacteria"/>
</dbReference>
<dbReference type="Proteomes" id="UP000002190">
    <property type="component" value="Chromosome 2"/>
</dbReference>
<organism evidence="1 2">
    <name type="scientific">Paraburkholderia atlantica</name>
    <dbReference type="NCBI Taxonomy" id="2654982"/>
    <lineage>
        <taxon>Bacteria</taxon>
        <taxon>Pseudomonadati</taxon>
        <taxon>Pseudomonadota</taxon>
        <taxon>Betaproteobacteria</taxon>
        <taxon>Burkholderiales</taxon>
        <taxon>Burkholderiaceae</taxon>
        <taxon>Paraburkholderia</taxon>
    </lineage>
</organism>
<dbReference type="RefSeq" id="WP_013091090.1">
    <property type="nucleotide sequence ID" value="NC_014118.1"/>
</dbReference>
<dbReference type="EMBL" id="CP002014">
    <property type="protein sequence ID" value="ADG17287.1"/>
    <property type="molecule type" value="Genomic_DNA"/>
</dbReference>
<evidence type="ECO:0000313" key="2">
    <source>
        <dbReference type="Proteomes" id="UP000002190"/>
    </source>
</evidence>
<sequence length="316" mass="35593">MTNEFLNKNSQYFKTDENEEWTEVGTALTNTTHGSISNVVINTTPICPNMSNKEFRGLIIRLRDTALTLIKERTADVARWDMSAQDRAKFWFGRSDQYTRDKLNIGLPRLAAAMRELQPEKIIRWDKQKVVQLSCAIVPDRGTNDAAAKSNSIKRRSGDPMKKFAFAVLSAFWFAASQQAAACTISEDLTESVPLNFQGIPNSYRLKMVDLVSNARRWPDVEIQAQIVTNAYVGEKNAEELAKSRGQQLKEILIQLGVKSQYIYVDTHLEESPYPQDNSGFNGYLQLSVGLMPLCKGGCERLCDDPRITPTSKTVK</sequence>
<dbReference type="CDD" id="cd11007">
    <property type="entry name" value="M35_like_1"/>
    <property type="match status" value="1"/>
</dbReference>
<name>D5WEY2_PARAM</name>
<proteinExistence type="predicted"/>
<reference evidence="1 2" key="2">
    <citation type="journal article" date="2012" name="J. Bacteriol.">
        <title>Genome Sequences of Burkholderia sp. Strains CCGE1002 and H160, Isolated from Legume Nodules in Mexico and Brazil.</title>
        <authorList>
            <person name="Ormeno-Orrillo E."/>
            <person name="Rogel M.A."/>
            <person name="Chueire L.M."/>
            <person name="Tiedje J.M."/>
            <person name="Martinez-Romero E."/>
            <person name="Hungria M."/>
        </authorList>
    </citation>
    <scope>NUCLEOTIDE SEQUENCE [LARGE SCALE GENOMIC DNA]</scope>
    <source>
        <strain evidence="1 2">CCGE1002</strain>
    </source>
</reference>
<gene>
    <name evidence="1" type="ordered locus">BC1002_3242</name>
</gene>
<dbReference type="InterPro" id="IPR034108">
    <property type="entry name" value="Pept_M35-like_proteobacteria"/>
</dbReference>
<protein>
    <recommendedName>
        <fullName evidence="3">OmpA family protein</fullName>
    </recommendedName>
</protein>